<evidence type="ECO:0000259" key="2">
    <source>
        <dbReference type="PROSITE" id="PS50006"/>
    </source>
</evidence>
<gene>
    <name evidence="3" type="ORF">D3F03_04820</name>
</gene>
<dbReference type="Proteomes" id="UP000266302">
    <property type="component" value="Unassembled WGS sequence"/>
</dbReference>
<accession>A0A398CFB3</accession>
<dbReference type="CDD" id="cd00060">
    <property type="entry name" value="FHA"/>
    <property type="match status" value="1"/>
</dbReference>
<protein>
    <submittedName>
        <fullName evidence="3">FHA domain-containing protein</fullName>
    </submittedName>
</protein>
<proteinExistence type="predicted"/>
<evidence type="ECO:0000313" key="4">
    <source>
        <dbReference type="Proteomes" id="UP000266302"/>
    </source>
</evidence>
<dbReference type="PROSITE" id="PS50006">
    <property type="entry name" value="FHA_DOMAIN"/>
    <property type="match status" value="1"/>
</dbReference>
<name>A0A398CFB3_9BURK</name>
<keyword evidence="1" id="KW-0472">Membrane</keyword>
<dbReference type="RefSeq" id="WP_119108162.1">
    <property type="nucleotide sequence ID" value="NZ_QXJC01000001.1"/>
</dbReference>
<evidence type="ECO:0000256" key="1">
    <source>
        <dbReference type="SAM" id="Phobius"/>
    </source>
</evidence>
<reference evidence="3 4" key="1">
    <citation type="submission" date="2018-09" db="EMBL/GenBank/DDBJ databases">
        <title>Draft genome of Simplicispira sp. NY-02.</title>
        <authorList>
            <person name="Im W.T."/>
        </authorList>
    </citation>
    <scope>NUCLEOTIDE SEQUENCE [LARGE SCALE GENOMIC DNA]</scope>
    <source>
        <strain evidence="3 4">NY-02</strain>
    </source>
</reference>
<feature type="transmembrane region" description="Helical" evidence="1">
    <location>
        <begin position="223"/>
        <end position="244"/>
    </location>
</feature>
<keyword evidence="1" id="KW-0812">Transmembrane</keyword>
<dbReference type="OrthoDB" id="5762105at2"/>
<dbReference type="EMBL" id="QXJC01000001">
    <property type="protein sequence ID" value="RID99718.1"/>
    <property type="molecule type" value="Genomic_DNA"/>
</dbReference>
<feature type="transmembrane region" description="Helical" evidence="1">
    <location>
        <begin position="251"/>
        <end position="272"/>
    </location>
</feature>
<evidence type="ECO:0000313" key="3">
    <source>
        <dbReference type="EMBL" id="RID99718.1"/>
    </source>
</evidence>
<keyword evidence="4" id="KW-1185">Reference proteome</keyword>
<feature type="transmembrane region" description="Helical" evidence="1">
    <location>
        <begin position="124"/>
        <end position="144"/>
    </location>
</feature>
<feature type="transmembrane region" description="Helical" evidence="1">
    <location>
        <begin position="193"/>
        <end position="217"/>
    </location>
</feature>
<dbReference type="Gene3D" id="2.60.200.20">
    <property type="match status" value="1"/>
</dbReference>
<keyword evidence="1" id="KW-1133">Transmembrane helix</keyword>
<dbReference type="InterPro" id="IPR000253">
    <property type="entry name" value="FHA_dom"/>
</dbReference>
<feature type="transmembrane region" description="Helical" evidence="1">
    <location>
        <begin position="156"/>
        <end position="181"/>
    </location>
</feature>
<dbReference type="AlphaFoldDB" id="A0A398CFB3"/>
<organism evidence="3 4">
    <name type="scientific">Simplicispira hankyongi</name>
    <dbReference type="NCBI Taxonomy" id="2315688"/>
    <lineage>
        <taxon>Bacteria</taxon>
        <taxon>Pseudomonadati</taxon>
        <taxon>Pseudomonadota</taxon>
        <taxon>Betaproteobacteria</taxon>
        <taxon>Burkholderiales</taxon>
        <taxon>Comamonadaceae</taxon>
        <taxon>Simplicispira</taxon>
    </lineage>
</organism>
<dbReference type="SUPFAM" id="SSF49879">
    <property type="entry name" value="SMAD/FHA domain"/>
    <property type="match status" value="1"/>
</dbReference>
<sequence>MTQLLALIEAFDRHGTLLARAPVTRWPFTVGRSLDCDLVLDDPHIAPVHLRADRPMEAPRLVSIQVGQTVNGATLRGKRYGSGKWFDWPGGVPLEIGRTRLALRLADAPVAAEQALPPSSRHNVAATVLLVALTVAAALGSSWLEASDVSKYLQSLPGLLLTLVVVLGAWCGLWAIANKVFDHRLQFWRHVRIACTMVLAVEAVDGAASLAAFAFSWEALSRFDYLLTSLVLAAGIYAHLAAVLPRRRAGLAWAVGAMVLLAVPAWLGTQWLDRMRLSNELYMSSLFPPSLRVAPAVPIPQFLQETQALRGRLDRRLLSDGHADDDK</sequence>
<feature type="domain" description="FHA" evidence="2">
    <location>
        <begin position="28"/>
        <end position="80"/>
    </location>
</feature>
<dbReference type="InterPro" id="IPR008984">
    <property type="entry name" value="SMAD_FHA_dom_sf"/>
</dbReference>
<comment type="caution">
    <text evidence="3">The sequence shown here is derived from an EMBL/GenBank/DDBJ whole genome shotgun (WGS) entry which is preliminary data.</text>
</comment>